<feature type="signal peptide" evidence="1">
    <location>
        <begin position="1"/>
        <end position="22"/>
    </location>
</feature>
<evidence type="ECO:0000256" key="1">
    <source>
        <dbReference type="SAM" id="SignalP"/>
    </source>
</evidence>
<evidence type="ECO:0000313" key="2">
    <source>
        <dbReference type="Proteomes" id="UP000887565"/>
    </source>
</evidence>
<organism evidence="2 3">
    <name type="scientific">Romanomermis culicivorax</name>
    <name type="common">Nematode worm</name>
    <dbReference type="NCBI Taxonomy" id="13658"/>
    <lineage>
        <taxon>Eukaryota</taxon>
        <taxon>Metazoa</taxon>
        <taxon>Ecdysozoa</taxon>
        <taxon>Nematoda</taxon>
        <taxon>Enoplea</taxon>
        <taxon>Dorylaimia</taxon>
        <taxon>Mermithida</taxon>
        <taxon>Mermithoidea</taxon>
        <taxon>Mermithidae</taxon>
        <taxon>Romanomermis</taxon>
    </lineage>
</organism>
<name>A0A915IQ18_ROMCU</name>
<dbReference type="AlphaFoldDB" id="A0A915IQ18"/>
<sequence>MVNANFLLIISFFVLCFLDCTSEQLNNINPAVFGVNGFNDPDRRPIYTVGREPGYYSLYSPYLLSSGQYQANTGYRLNPDAKWPAYGMDAPANFQTLGRYSHTDQFIQPANVPRWYNQPLGGQFFKQWPMLQWDPQIVGNAYVGR</sequence>
<feature type="chain" id="PRO_5037938945" evidence="1">
    <location>
        <begin position="23"/>
        <end position="145"/>
    </location>
</feature>
<evidence type="ECO:0000313" key="3">
    <source>
        <dbReference type="WBParaSite" id="nRc.2.0.1.t15965-RA"/>
    </source>
</evidence>
<keyword evidence="1" id="KW-0732">Signal</keyword>
<keyword evidence="2" id="KW-1185">Reference proteome</keyword>
<accession>A0A915IQ18</accession>
<dbReference type="WBParaSite" id="nRc.2.0.1.t15965-RA">
    <property type="protein sequence ID" value="nRc.2.0.1.t15965-RA"/>
    <property type="gene ID" value="nRc.2.0.1.g15965"/>
</dbReference>
<proteinExistence type="predicted"/>
<protein>
    <submittedName>
        <fullName evidence="3">Uncharacterized protein</fullName>
    </submittedName>
</protein>
<dbReference type="Proteomes" id="UP000887565">
    <property type="component" value="Unplaced"/>
</dbReference>
<reference evidence="3" key="1">
    <citation type="submission" date="2022-11" db="UniProtKB">
        <authorList>
            <consortium name="WormBaseParasite"/>
        </authorList>
    </citation>
    <scope>IDENTIFICATION</scope>
</reference>